<keyword evidence="1" id="KW-0812">Transmembrane</keyword>
<protein>
    <submittedName>
        <fullName evidence="2">Uncharacterized protein</fullName>
    </submittedName>
</protein>
<organism evidence="2 5">
    <name type="scientific">Dorea formicigenerans</name>
    <dbReference type="NCBI Taxonomy" id="39486"/>
    <lineage>
        <taxon>Bacteria</taxon>
        <taxon>Bacillati</taxon>
        <taxon>Bacillota</taxon>
        <taxon>Clostridia</taxon>
        <taxon>Lachnospirales</taxon>
        <taxon>Lachnospiraceae</taxon>
        <taxon>Dorea</taxon>
    </lineage>
</organism>
<dbReference type="Proteomes" id="UP000284883">
    <property type="component" value="Unassembled WGS sequence"/>
</dbReference>
<proteinExistence type="predicted"/>
<name>A0A412EZN2_9FIRM</name>
<evidence type="ECO:0000313" key="7">
    <source>
        <dbReference type="Proteomes" id="UP000285981"/>
    </source>
</evidence>
<reference evidence="5 6" key="1">
    <citation type="submission" date="2018-08" db="EMBL/GenBank/DDBJ databases">
        <title>A genome reference for cultivated species of the human gut microbiota.</title>
        <authorList>
            <person name="Zou Y."/>
            <person name="Xue W."/>
            <person name="Luo G."/>
        </authorList>
    </citation>
    <scope>NUCLEOTIDE SEQUENCE [LARGE SCALE GENOMIC DNA]</scope>
    <source>
        <strain evidence="3 7">AF21-25</strain>
        <strain evidence="2 5">AF25-11</strain>
        <strain evidence="4 6">AM40-15AC</strain>
    </source>
</reference>
<evidence type="ECO:0000256" key="1">
    <source>
        <dbReference type="SAM" id="Phobius"/>
    </source>
</evidence>
<dbReference type="EMBL" id="QRVU01000039">
    <property type="protein sequence ID" value="RGS70035.1"/>
    <property type="molecule type" value="Genomic_DNA"/>
</dbReference>
<evidence type="ECO:0000313" key="3">
    <source>
        <dbReference type="EMBL" id="RGS70035.1"/>
    </source>
</evidence>
<sequence>MHERYSKQKAQSRVQSTTNGGKALYRVLSFLWWVIKRKMKKCFVMLYIFIPTLIIQIVKMIKYRKAK</sequence>
<keyword evidence="1" id="KW-0472">Membrane</keyword>
<evidence type="ECO:0000313" key="6">
    <source>
        <dbReference type="Proteomes" id="UP000284883"/>
    </source>
</evidence>
<evidence type="ECO:0000313" key="4">
    <source>
        <dbReference type="EMBL" id="RHB42844.1"/>
    </source>
</evidence>
<dbReference type="Proteomes" id="UP000283652">
    <property type="component" value="Unassembled WGS sequence"/>
</dbReference>
<accession>A0A412EZN2</accession>
<keyword evidence="1" id="KW-1133">Transmembrane helix</keyword>
<evidence type="ECO:0000313" key="5">
    <source>
        <dbReference type="Proteomes" id="UP000283652"/>
    </source>
</evidence>
<dbReference type="AlphaFoldDB" id="A0A412EZN2"/>
<feature type="transmembrane region" description="Helical" evidence="1">
    <location>
        <begin position="42"/>
        <end position="61"/>
    </location>
</feature>
<comment type="caution">
    <text evidence="2">The sequence shown here is derived from an EMBL/GenBank/DDBJ whole genome shotgun (WGS) entry which is preliminary data.</text>
</comment>
<dbReference type="Proteomes" id="UP000285981">
    <property type="component" value="Unassembled WGS sequence"/>
</dbReference>
<dbReference type="EMBL" id="QRUK01000016">
    <property type="protein sequence ID" value="RGR58451.1"/>
    <property type="molecule type" value="Genomic_DNA"/>
</dbReference>
<dbReference type="EMBL" id="QSGQ01000001">
    <property type="protein sequence ID" value="RHB42844.1"/>
    <property type="molecule type" value="Genomic_DNA"/>
</dbReference>
<gene>
    <name evidence="4" type="ORF">DW885_02170</name>
    <name evidence="3" type="ORF">DWX78_08820</name>
    <name evidence="2" type="ORF">DWY33_09295</name>
</gene>
<evidence type="ECO:0000313" key="2">
    <source>
        <dbReference type="EMBL" id="RGR58451.1"/>
    </source>
</evidence>